<sequence length="58" mass="6283">MEYVARTVEIALNDNMNHDASDFALSPASWAQAVAESNYVAALEDLRIIFVDDVAAAP</sequence>
<dbReference type="EMBL" id="CADIKB010000041">
    <property type="protein sequence ID" value="CAB3730912.1"/>
    <property type="molecule type" value="Genomic_DNA"/>
</dbReference>
<gene>
    <name evidence="1" type="ORF">LMG22037_05574</name>
</gene>
<evidence type="ECO:0000313" key="2">
    <source>
        <dbReference type="Proteomes" id="UP000494249"/>
    </source>
</evidence>
<name>A0A6J5C908_9BURK</name>
<reference evidence="1 2" key="1">
    <citation type="submission" date="2020-04" db="EMBL/GenBank/DDBJ databases">
        <authorList>
            <person name="De Canck E."/>
        </authorList>
    </citation>
    <scope>NUCLEOTIDE SEQUENCE [LARGE SCALE GENOMIC DNA]</scope>
    <source>
        <strain evidence="1 2">LMG 22037</strain>
    </source>
</reference>
<dbReference type="AlphaFoldDB" id="A0A6J5C908"/>
<protein>
    <submittedName>
        <fullName evidence="1">Uncharacterized protein</fullName>
    </submittedName>
</protein>
<accession>A0A6J5C908</accession>
<proteinExistence type="predicted"/>
<organism evidence="1 2">
    <name type="scientific">Paraburkholderia phenoliruptrix</name>
    <dbReference type="NCBI Taxonomy" id="252970"/>
    <lineage>
        <taxon>Bacteria</taxon>
        <taxon>Pseudomonadati</taxon>
        <taxon>Pseudomonadota</taxon>
        <taxon>Betaproteobacteria</taxon>
        <taxon>Burkholderiales</taxon>
        <taxon>Burkholderiaceae</taxon>
        <taxon>Paraburkholderia</taxon>
    </lineage>
</organism>
<dbReference type="Proteomes" id="UP000494249">
    <property type="component" value="Unassembled WGS sequence"/>
</dbReference>
<evidence type="ECO:0000313" key="1">
    <source>
        <dbReference type="EMBL" id="CAB3730912.1"/>
    </source>
</evidence>